<accession>A0A8J8G9E7</accession>
<evidence type="ECO:0000313" key="1">
    <source>
        <dbReference type="EMBL" id="NRS93898.1"/>
    </source>
</evidence>
<dbReference type="AlphaFoldDB" id="A0A8J8G9E7"/>
<comment type="caution">
    <text evidence="1">The sequence shown here is derived from an EMBL/GenBank/DDBJ whole genome shotgun (WGS) entry which is preliminary data.</text>
</comment>
<name>A0A8J8G9E7_9FLAO</name>
<dbReference type="Proteomes" id="UP000610746">
    <property type="component" value="Unassembled WGS sequence"/>
</dbReference>
<dbReference type="RefSeq" id="WP_173780436.1">
    <property type="nucleotide sequence ID" value="NZ_JABSNO010000031.1"/>
</dbReference>
<proteinExistence type="predicted"/>
<keyword evidence="2" id="KW-1185">Reference proteome</keyword>
<protein>
    <submittedName>
        <fullName evidence="1">Uncharacterized protein</fullName>
    </submittedName>
</protein>
<organism evidence="1 2">
    <name type="scientific">Frigoriflavimonas asaccharolytica</name>
    <dbReference type="NCBI Taxonomy" id="2735899"/>
    <lineage>
        <taxon>Bacteria</taxon>
        <taxon>Pseudomonadati</taxon>
        <taxon>Bacteroidota</taxon>
        <taxon>Flavobacteriia</taxon>
        <taxon>Flavobacteriales</taxon>
        <taxon>Weeksellaceae</taxon>
        <taxon>Frigoriflavimonas</taxon>
    </lineage>
</organism>
<reference evidence="1" key="1">
    <citation type="submission" date="2020-05" db="EMBL/GenBank/DDBJ databases">
        <title>Genomic Encyclopedia of Type Strains, Phase IV (KMG-V): Genome sequencing to study the core and pangenomes of soil and plant-associated prokaryotes.</title>
        <authorList>
            <person name="Whitman W."/>
        </authorList>
    </citation>
    <scope>NUCLEOTIDE SEQUENCE</scope>
    <source>
        <strain evidence="1">16F</strain>
    </source>
</reference>
<gene>
    <name evidence="1" type="ORF">HNQ03_002989</name>
</gene>
<evidence type="ECO:0000313" key="2">
    <source>
        <dbReference type="Proteomes" id="UP000610746"/>
    </source>
</evidence>
<dbReference type="EMBL" id="JABSNO010000031">
    <property type="protein sequence ID" value="NRS93898.1"/>
    <property type="molecule type" value="Genomic_DNA"/>
</dbReference>
<sequence length="194" mass="22697">MQEKAKNKLMKIAEEYILKNAGNHVEVSNTEDHDDIFVFGYQAKDKKVCLVGQGPILLIKKDGRIFEFGSATGKKQALIIVIKKLNKERLIRLFQEDYNIQNNNYDLIITNLDSDDDEELNDLITVLLRNKIYFLVRDENNNVTREYYTKEKLEETLKQTPVNLGGNFFENLEDVLIDLINTSIYFRWKLSEIK</sequence>